<gene>
    <name evidence="3" type="ordered locus">CJA_0945</name>
</gene>
<keyword evidence="1" id="KW-1133">Transmembrane helix</keyword>
<evidence type="ECO:0000259" key="2">
    <source>
        <dbReference type="Pfam" id="PF01569"/>
    </source>
</evidence>
<dbReference type="STRING" id="498211.CJA_0945"/>
<feature type="transmembrane region" description="Helical" evidence="1">
    <location>
        <begin position="200"/>
        <end position="219"/>
    </location>
</feature>
<dbReference type="HOGENOM" id="CLU_070327_2_0_6"/>
<dbReference type="Pfam" id="PF01569">
    <property type="entry name" value="PAP2"/>
    <property type="match status" value="1"/>
</dbReference>
<evidence type="ECO:0000256" key="1">
    <source>
        <dbReference type="SAM" id="Phobius"/>
    </source>
</evidence>
<protein>
    <submittedName>
        <fullName evidence="3">Transmembrane protein</fullName>
    </submittedName>
</protein>
<proteinExistence type="predicted"/>
<dbReference type="EMBL" id="CP000934">
    <property type="protein sequence ID" value="ACE84060.1"/>
    <property type="molecule type" value="Genomic_DNA"/>
</dbReference>
<keyword evidence="4" id="KW-1185">Reference proteome</keyword>
<dbReference type="AlphaFoldDB" id="B3PLC1"/>
<dbReference type="CDD" id="cd03396">
    <property type="entry name" value="PAP2_like_6"/>
    <property type="match status" value="1"/>
</dbReference>
<dbReference type="eggNOG" id="COG3907">
    <property type="taxonomic scope" value="Bacteria"/>
</dbReference>
<dbReference type="InterPro" id="IPR000326">
    <property type="entry name" value="PAP2/HPO"/>
</dbReference>
<dbReference type="SUPFAM" id="SSF48317">
    <property type="entry name" value="Acid phosphatase/Vanadium-dependent haloperoxidase"/>
    <property type="match status" value="1"/>
</dbReference>
<dbReference type="Proteomes" id="UP000001036">
    <property type="component" value="Chromosome"/>
</dbReference>
<keyword evidence="1 3" id="KW-0812">Transmembrane</keyword>
<feature type="domain" description="Phosphatidic acid phosphatase type 2/haloperoxidase" evidence="2">
    <location>
        <begin position="122"/>
        <end position="249"/>
    </location>
</feature>
<evidence type="ECO:0000313" key="3">
    <source>
        <dbReference type="EMBL" id="ACE84060.1"/>
    </source>
</evidence>
<feature type="transmembrane region" description="Helical" evidence="1">
    <location>
        <begin position="93"/>
        <end position="112"/>
    </location>
</feature>
<feature type="transmembrane region" description="Helical" evidence="1">
    <location>
        <begin position="231"/>
        <end position="249"/>
    </location>
</feature>
<evidence type="ECO:0000313" key="4">
    <source>
        <dbReference type="Proteomes" id="UP000001036"/>
    </source>
</evidence>
<sequence>MNCCVGSTSLFSSAFFLIPRHFTLMKLTLTLIFPRYWMGVAWGAILLLLATALLEIFQIDSQLADYLYRSQGGGWIFRREWITAVLVHKGGKYLSLALLACLSLLWAFSYRLDVLKNLRIHCRYLVVTALSSCTLVSLLKATTHISCPWDFARYGGDLEYISLAQQLWLGTGDGCFPAGHASAGYAWMGLYFVGLFYRSVWRWLGFGIPLLSGVVFGVSQQLRGAHFLSHDLWSLGVCWIIAFILYQQLLQPYIPTSQQGVARRERG</sequence>
<name>B3PLC1_CELJU</name>
<feature type="transmembrane region" description="Helical" evidence="1">
    <location>
        <begin position="36"/>
        <end position="59"/>
    </location>
</feature>
<organism evidence="3 4">
    <name type="scientific">Cellvibrio japonicus (strain Ueda107)</name>
    <name type="common">Pseudomonas fluorescens subsp. cellulosa</name>
    <dbReference type="NCBI Taxonomy" id="498211"/>
    <lineage>
        <taxon>Bacteria</taxon>
        <taxon>Pseudomonadati</taxon>
        <taxon>Pseudomonadota</taxon>
        <taxon>Gammaproteobacteria</taxon>
        <taxon>Cellvibrionales</taxon>
        <taxon>Cellvibrionaceae</taxon>
        <taxon>Cellvibrio</taxon>
    </lineage>
</organism>
<dbReference type="KEGG" id="cja:CJA_0945"/>
<keyword evidence="1" id="KW-0472">Membrane</keyword>
<reference evidence="3 4" key="1">
    <citation type="journal article" date="2008" name="J. Bacteriol.">
        <title>Insights into plant cell wall degradation from the genome sequence of the soil bacterium Cellvibrio japonicus.</title>
        <authorList>
            <person name="Deboy R.T."/>
            <person name="Mongodin E.F."/>
            <person name="Fouts D.E."/>
            <person name="Tailford L.E."/>
            <person name="Khouri H."/>
            <person name="Emerson J.B."/>
            <person name="Mohamoud Y."/>
            <person name="Watkins K."/>
            <person name="Henrissat B."/>
            <person name="Gilbert H.J."/>
            <person name="Nelson K.E."/>
        </authorList>
    </citation>
    <scope>NUCLEOTIDE SEQUENCE [LARGE SCALE GENOMIC DNA]</scope>
    <source>
        <strain evidence="3 4">Ueda107</strain>
    </source>
</reference>
<dbReference type="InterPro" id="IPR036938">
    <property type="entry name" value="PAP2/HPO_sf"/>
</dbReference>
<accession>B3PLC1</accession>
<dbReference type="Gene3D" id="1.20.144.10">
    <property type="entry name" value="Phosphatidic acid phosphatase type 2/haloperoxidase"/>
    <property type="match status" value="1"/>
</dbReference>
<feature type="transmembrane region" description="Helical" evidence="1">
    <location>
        <begin position="124"/>
        <end position="141"/>
    </location>
</feature>